<proteinExistence type="predicted"/>
<dbReference type="Pfam" id="PF00440">
    <property type="entry name" value="TetR_N"/>
    <property type="match status" value="1"/>
</dbReference>
<dbReference type="InterPro" id="IPR001647">
    <property type="entry name" value="HTH_TetR"/>
</dbReference>
<evidence type="ECO:0000313" key="5">
    <source>
        <dbReference type="Proteomes" id="UP001369736"/>
    </source>
</evidence>
<accession>A0ABU8M930</accession>
<dbReference type="Proteomes" id="UP001369736">
    <property type="component" value="Unassembled WGS sequence"/>
</dbReference>
<keyword evidence="5" id="KW-1185">Reference proteome</keyword>
<dbReference type="PANTHER" id="PTHR30055:SF226">
    <property type="entry name" value="HTH-TYPE TRANSCRIPTIONAL REGULATOR PKSA"/>
    <property type="match status" value="1"/>
</dbReference>
<dbReference type="EMBL" id="JBBEGM010000009">
    <property type="protein sequence ID" value="MEJ2863814.1"/>
    <property type="molecule type" value="Genomic_DNA"/>
</dbReference>
<evidence type="ECO:0000256" key="1">
    <source>
        <dbReference type="ARBA" id="ARBA00023125"/>
    </source>
</evidence>
<organism evidence="4 5">
    <name type="scientific">Actinomycetospora flava</name>
    <dbReference type="NCBI Taxonomy" id="3129232"/>
    <lineage>
        <taxon>Bacteria</taxon>
        <taxon>Bacillati</taxon>
        <taxon>Actinomycetota</taxon>
        <taxon>Actinomycetes</taxon>
        <taxon>Pseudonocardiales</taxon>
        <taxon>Pseudonocardiaceae</taxon>
        <taxon>Actinomycetospora</taxon>
    </lineage>
</organism>
<dbReference type="Gene3D" id="1.10.10.60">
    <property type="entry name" value="Homeodomain-like"/>
    <property type="match status" value="1"/>
</dbReference>
<dbReference type="RefSeq" id="WP_337705174.1">
    <property type="nucleotide sequence ID" value="NZ_JBBEGM010000009.1"/>
</dbReference>
<dbReference type="PANTHER" id="PTHR30055">
    <property type="entry name" value="HTH-TYPE TRANSCRIPTIONAL REGULATOR RUTR"/>
    <property type="match status" value="1"/>
</dbReference>
<comment type="caution">
    <text evidence="4">The sequence shown here is derived from an EMBL/GenBank/DDBJ whole genome shotgun (WGS) entry which is preliminary data.</text>
</comment>
<dbReference type="SUPFAM" id="SSF48498">
    <property type="entry name" value="Tetracyclin repressor-like, C-terminal domain"/>
    <property type="match status" value="1"/>
</dbReference>
<keyword evidence="1 2" id="KW-0238">DNA-binding</keyword>
<evidence type="ECO:0000259" key="3">
    <source>
        <dbReference type="PROSITE" id="PS50977"/>
    </source>
</evidence>
<name>A0ABU8M930_9PSEU</name>
<feature type="DNA-binding region" description="H-T-H motif" evidence="2">
    <location>
        <begin position="48"/>
        <end position="67"/>
    </location>
</feature>
<sequence>MGRPESSAAAAVESPPAVKKNVRGLRTRKKLVDAAVSCFSEYGYAQTRVADIVFHAGVSQGNFYRHFESKEAIFLEALKPGMDELLSASSRSPETPRDPLDALIDRTNAYLISYAQNRRLLRVLREAAAMTADSDFARVWLDQRAQFIDRTRRWLESRHRAGAIGATDFELLAECLGSMVEQMAYVHIGLPERAPRPERVKAIAVSIAEVWFRSMPPAGAS</sequence>
<feature type="domain" description="HTH tetR-type" evidence="3">
    <location>
        <begin position="25"/>
        <end position="85"/>
    </location>
</feature>
<evidence type="ECO:0000313" key="4">
    <source>
        <dbReference type="EMBL" id="MEJ2863814.1"/>
    </source>
</evidence>
<protein>
    <submittedName>
        <fullName evidence="4">TetR/AcrR family transcriptional regulator</fullName>
    </submittedName>
</protein>
<dbReference type="PRINTS" id="PR00455">
    <property type="entry name" value="HTHTETR"/>
</dbReference>
<dbReference type="SUPFAM" id="SSF46689">
    <property type="entry name" value="Homeodomain-like"/>
    <property type="match status" value="1"/>
</dbReference>
<gene>
    <name evidence="4" type="ORF">WCD58_21835</name>
</gene>
<evidence type="ECO:0000256" key="2">
    <source>
        <dbReference type="PROSITE-ProRule" id="PRU00335"/>
    </source>
</evidence>
<dbReference type="InterPro" id="IPR036271">
    <property type="entry name" value="Tet_transcr_reg_TetR-rel_C_sf"/>
</dbReference>
<dbReference type="Gene3D" id="1.10.357.10">
    <property type="entry name" value="Tetracycline Repressor, domain 2"/>
    <property type="match status" value="1"/>
</dbReference>
<dbReference type="InterPro" id="IPR050109">
    <property type="entry name" value="HTH-type_TetR-like_transc_reg"/>
</dbReference>
<reference evidence="4 5" key="1">
    <citation type="submission" date="2024-03" db="EMBL/GenBank/DDBJ databases">
        <title>Actinomycetospora sp. OC33-EN07, a novel actinomycete isolated from wild orchid (Aerides multiflora).</title>
        <authorList>
            <person name="Suriyachadkun C."/>
        </authorList>
    </citation>
    <scope>NUCLEOTIDE SEQUENCE [LARGE SCALE GENOMIC DNA]</scope>
    <source>
        <strain evidence="4 5">OC33-EN07</strain>
    </source>
</reference>
<dbReference type="PROSITE" id="PS50977">
    <property type="entry name" value="HTH_TETR_2"/>
    <property type="match status" value="1"/>
</dbReference>
<dbReference type="InterPro" id="IPR009057">
    <property type="entry name" value="Homeodomain-like_sf"/>
</dbReference>